<dbReference type="GO" id="GO:0000160">
    <property type="term" value="P:phosphorelay signal transduction system"/>
    <property type="evidence" value="ECO:0007669"/>
    <property type="project" value="UniProtKB-KW"/>
</dbReference>
<comment type="catalytic activity">
    <reaction evidence="11">
        <text>3',3'-c-di-GMP + H2O = 5'-phosphoguanylyl(3'-&gt;5')guanosine + H(+)</text>
        <dbReference type="Rhea" id="RHEA:24902"/>
        <dbReference type="ChEBI" id="CHEBI:15377"/>
        <dbReference type="ChEBI" id="CHEBI:15378"/>
        <dbReference type="ChEBI" id="CHEBI:58754"/>
        <dbReference type="ChEBI" id="CHEBI:58805"/>
        <dbReference type="EC" id="3.1.4.52"/>
    </reaction>
    <physiologicalReaction direction="left-to-right" evidence="11">
        <dbReference type="Rhea" id="RHEA:24903"/>
    </physiologicalReaction>
</comment>
<keyword evidence="12" id="KW-0472">Membrane</keyword>
<dbReference type="SMART" id="SM00267">
    <property type="entry name" value="GGDEF"/>
    <property type="match status" value="1"/>
</dbReference>
<dbReference type="RefSeq" id="WP_124927944.1">
    <property type="nucleotide sequence ID" value="NZ_BMOH01000001.1"/>
</dbReference>
<dbReference type="CDD" id="cd01948">
    <property type="entry name" value="EAL"/>
    <property type="match status" value="1"/>
</dbReference>
<dbReference type="InterPro" id="IPR000160">
    <property type="entry name" value="GGDEF_dom"/>
</dbReference>
<dbReference type="Gene3D" id="6.10.340.10">
    <property type="match status" value="1"/>
</dbReference>
<dbReference type="SUPFAM" id="SSF55785">
    <property type="entry name" value="PYP-like sensor domain (PAS domain)"/>
    <property type="match status" value="1"/>
</dbReference>
<evidence type="ECO:0000256" key="5">
    <source>
        <dbReference type="ARBA" id="ARBA00022636"/>
    </source>
</evidence>
<dbReference type="GO" id="GO:0016301">
    <property type="term" value="F:kinase activity"/>
    <property type="evidence" value="ECO:0007669"/>
    <property type="project" value="UniProtKB-KW"/>
</dbReference>
<evidence type="ECO:0000256" key="8">
    <source>
        <dbReference type="ARBA" id="ARBA00022777"/>
    </source>
</evidence>
<dbReference type="PANTHER" id="PTHR44757:SF2">
    <property type="entry name" value="BIOFILM ARCHITECTURE MAINTENANCE PROTEIN MBAA"/>
    <property type="match status" value="1"/>
</dbReference>
<dbReference type="FunFam" id="3.20.20.450:FF:000001">
    <property type="entry name" value="Cyclic di-GMP phosphodiesterase yahA"/>
    <property type="match status" value="1"/>
</dbReference>
<comment type="caution">
    <text evidence="18">The sequence shown here is derived from an EMBL/GenBank/DDBJ whole genome shotgun (WGS) entry which is preliminary data.</text>
</comment>
<dbReference type="InterPro" id="IPR003660">
    <property type="entry name" value="HAMP_dom"/>
</dbReference>
<dbReference type="AlphaFoldDB" id="A0A3P1SIG7"/>
<name>A0A3P1SIG7_9GAMM</name>
<dbReference type="SUPFAM" id="SSF141868">
    <property type="entry name" value="EAL domain-like"/>
    <property type="match status" value="1"/>
</dbReference>
<dbReference type="InterPro" id="IPR000014">
    <property type="entry name" value="PAS"/>
</dbReference>
<evidence type="ECO:0000256" key="11">
    <source>
        <dbReference type="ARBA" id="ARBA00051114"/>
    </source>
</evidence>
<dbReference type="Pfam" id="PF00672">
    <property type="entry name" value="HAMP"/>
    <property type="match status" value="1"/>
</dbReference>
<keyword evidence="12" id="KW-1133">Transmembrane helix</keyword>
<dbReference type="Gene3D" id="3.30.70.270">
    <property type="match status" value="1"/>
</dbReference>
<dbReference type="PANTHER" id="PTHR44757">
    <property type="entry name" value="DIGUANYLATE CYCLASE DGCP"/>
    <property type="match status" value="1"/>
</dbReference>
<evidence type="ECO:0000256" key="7">
    <source>
        <dbReference type="ARBA" id="ARBA00022741"/>
    </source>
</evidence>
<dbReference type="InterPro" id="IPR000700">
    <property type="entry name" value="PAS-assoc_C"/>
</dbReference>
<evidence type="ECO:0000256" key="3">
    <source>
        <dbReference type="ARBA" id="ARBA00012282"/>
    </source>
</evidence>
<dbReference type="SMART" id="SM00304">
    <property type="entry name" value="HAMP"/>
    <property type="match status" value="1"/>
</dbReference>
<dbReference type="FunFam" id="3.30.70.270:FF:000001">
    <property type="entry name" value="Diguanylate cyclase domain protein"/>
    <property type="match status" value="1"/>
</dbReference>
<evidence type="ECO:0000259" key="16">
    <source>
        <dbReference type="PROSITE" id="PS50885"/>
    </source>
</evidence>
<dbReference type="SMART" id="SM00091">
    <property type="entry name" value="PAS"/>
    <property type="match status" value="1"/>
</dbReference>
<keyword evidence="19" id="KW-1185">Reference proteome</keyword>
<evidence type="ECO:0000313" key="19">
    <source>
        <dbReference type="Proteomes" id="UP000267535"/>
    </source>
</evidence>
<evidence type="ECO:0000256" key="6">
    <source>
        <dbReference type="ARBA" id="ARBA00022679"/>
    </source>
</evidence>
<dbReference type="GO" id="GO:0071732">
    <property type="term" value="P:cellular response to nitric oxide"/>
    <property type="evidence" value="ECO:0007669"/>
    <property type="project" value="UniProtKB-ARBA"/>
</dbReference>
<sequence>MSLQFLKSIRGKLISIFILIKMVPLIALALFAWHAAVRLSEEVTDRSAAMADNMLETIQEVGDSVIEDSTNALDDRSRESIERLTTDTARAIANFLYQRDQDILLAAQISKDEKTFETFMGNRTRSLYKHGDWQLAENKTYWMPVTELKTKTIAAETSELKDNARSFHYRPKEQYGIWSNKQLYREMTLIGLDGKELIKVSDQPESRLQDITKPINTFAKAETYWPELQQLKAGEIYISEVIGTYVGSQIIGPYIPERTDAAGLPFKPEDSAYAGTENPLGKRFEGIIRWATPLVKDGEITGYITLALNHDHIRQFTDRIIPTSQRYTPIADASQGNYAFMWDYKNRAISHPRDYFIHGYNNQTGLPETPWMDNTLYQQWQASGQPSHEFLAGIPEFDQPSLEKKPAIQLIHQGTIALDCRYLNFSPQCQGWDQLTRNGGSGSFKIYFSGLWKLTTAATIPYYTGRYGKSDKGFGFVTIGANIDEFHQAAVDSNYRISGIITSQINEYMKLQDALTREIKRQLKQSTGGLIASTLILMLIVIAIAIWMANALTRRITSINDGLQKFHNGEYEKRLEVSSQDEMGRLAGSFNSMADNVSNAITNLRHEVRVRRENEEQLRIAAVAFETQEGMCITDADNIILSVNQAFSEITGYSETEAIGKTPRLLRSGQHTDTFYAEIRHQVRATGQWQGEILSKRKNGEVFPEWLTITQVTNEEGVVTHYVRALTDISERKASEEFIKELAYYDPLTKLPNRQMLSERLETAIMQTDRNKKEGALLFIDLDNFKTLNDTAGHHHGDLLLQQVADRISEQIRKTDTVARFGGDEFVIMLSDLDSNRDRAVFQIQRITKKIIDQLNKPYLFIGFQHRITVSVGITLFSDAEHKSIDQLLQRADLAMYQAKSNGRNAVCFFDPEMQAAANIRAELETDLHRAIQFNQFELYYQPQVNQQGHILGVEALIRWHHPEKGLISPLDFIPIAEETGQIQAIGLWVIEQACFQLKQWQDKIDSTFSISVNVSSKQYQNDSFVNDVVEIIQGLAIDPKQLKMELTESVLSDNVDTIIEKMWQLQELGIGFALDDFGTGFSSLSYLKKLPLNYLKIDKSFVQDLHHNTSDAAIAKTIVGLSQSMNIDVIAEGVETELQLKLLNSYGCNIYQGYLFSKPVPAEDIQFTVSELLQD</sequence>
<keyword evidence="4" id="KW-0597">Phosphoprotein</keyword>
<dbReference type="GO" id="GO:0071111">
    <property type="term" value="F:cyclic-guanylate-specific phosphodiesterase activity"/>
    <property type="evidence" value="ECO:0007669"/>
    <property type="project" value="UniProtKB-EC"/>
</dbReference>
<organism evidence="18 19">
    <name type="scientific">Amphritea balenae</name>
    <dbReference type="NCBI Taxonomy" id="452629"/>
    <lineage>
        <taxon>Bacteria</taxon>
        <taxon>Pseudomonadati</taxon>
        <taxon>Pseudomonadota</taxon>
        <taxon>Gammaproteobacteria</taxon>
        <taxon>Oceanospirillales</taxon>
        <taxon>Oceanospirillaceae</taxon>
        <taxon>Amphritea</taxon>
    </lineage>
</organism>
<dbReference type="CDD" id="cd00130">
    <property type="entry name" value="PAS"/>
    <property type="match status" value="1"/>
</dbReference>
<evidence type="ECO:0000256" key="12">
    <source>
        <dbReference type="SAM" id="Phobius"/>
    </source>
</evidence>
<dbReference type="Gene3D" id="3.20.20.450">
    <property type="entry name" value="EAL domain"/>
    <property type="match status" value="1"/>
</dbReference>
<dbReference type="InterPro" id="IPR052155">
    <property type="entry name" value="Biofilm_reg_signaling"/>
</dbReference>
<evidence type="ECO:0000256" key="9">
    <source>
        <dbReference type="ARBA" id="ARBA00022840"/>
    </source>
</evidence>
<keyword evidence="5" id="KW-0973">c-di-GMP</keyword>
<dbReference type="PROSITE" id="PS50885">
    <property type="entry name" value="HAMP"/>
    <property type="match status" value="1"/>
</dbReference>
<dbReference type="PROSITE" id="PS50883">
    <property type="entry name" value="EAL"/>
    <property type="match status" value="1"/>
</dbReference>
<keyword evidence="9" id="KW-0067">ATP-binding</keyword>
<dbReference type="CDD" id="cd01949">
    <property type="entry name" value="GGDEF"/>
    <property type="match status" value="1"/>
</dbReference>
<evidence type="ECO:0000259" key="17">
    <source>
        <dbReference type="PROSITE" id="PS50887"/>
    </source>
</evidence>
<dbReference type="Proteomes" id="UP000267535">
    <property type="component" value="Unassembled WGS sequence"/>
</dbReference>
<keyword evidence="7" id="KW-0547">Nucleotide-binding</keyword>
<dbReference type="Pfam" id="PF00563">
    <property type="entry name" value="EAL"/>
    <property type="match status" value="1"/>
</dbReference>
<evidence type="ECO:0000259" key="15">
    <source>
        <dbReference type="PROSITE" id="PS50883"/>
    </source>
</evidence>
<evidence type="ECO:0000259" key="14">
    <source>
        <dbReference type="PROSITE" id="PS50113"/>
    </source>
</evidence>
<dbReference type="CDD" id="cd06225">
    <property type="entry name" value="HAMP"/>
    <property type="match status" value="1"/>
</dbReference>
<dbReference type="PROSITE" id="PS50112">
    <property type="entry name" value="PAS"/>
    <property type="match status" value="1"/>
</dbReference>
<accession>A0A3P1SIG7</accession>
<feature type="domain" description="PAS" evidence="13">
    <location>
        <begin position="614"/>
        <end position="662"/>
    </location>
</feature>
<dbReference type="SUPFAM" id="SSF158472">
    <property type="entry name" value="HAMP domain-like"/>
    <property type="match status" value="1"/>
</dbReference>
<feature type="domain" description="GGDEF" evidence="17">
    <location>
        <begin position="773"/>
        <end position="912"/>
    </location>
</feature>
<feature type="domain" description="PAC" evidence="14">
    <location>
        <begin position="689"/>
        <end position="741"/>
    </location>
</feature>
<dbReference type="PROSITE" id="PS50887">
    <property type="entry name" value="GGDEF"/>
    <property type="match status" value="1"/>
</dbReference>
<evidence type="ECO:0000256" key="10">
    <source>
        <dbReference type="ARBA" id="ARBA00023012"/>
    </source>
</evidence>
<dbReference type="Pfam" id="PF13426">
    <property type="entry name" value="PAS_9"/>
    <property type="match status" value="1"/>
</dbReference>
<reference evidence="18 19" key="1">
    <citation type="submission" date="2018-11" db="EMBL/GenBank/DDBJ databases">
        <title>The draft genome sequence of Amphritea balenae JAMM 1525T.</title>
        <authorList>
            <person name="Fang Z."/>
            <person name="Zhang Y."/>
            <person name="Han X."/>
        </authorList>
    </citation>
    <scope>NUCLEOTIDE SEQUENCE [LARGE SCALE GENOMIC DNA]</scope>
    <source>
        <strain evidence="18 19">JAMM 1525</strain>
    </source>
</reference>
<protein>
    <recommendedName>
        <fullName evidence="3">cyclic-guanylate-specific phosphodiesterase</fullName>
        <ecNumber evidence="3">3.1.4.52</ecNumber>
    </recommendedName>
</protein>
<evidence type="ECO:0000256" key="2">
    <source>
        <dbReference type="ARBA" id="ARBA00004370"/>
    </source>
</evidence>
<dbReference type="SUPFAM" id="SSF103190">
    <property type="entry name" value="Sensory domain-like"/>
    <property type="match status" value="1"/>
</dbReference>
<dbReference type="SUPFAM" id="SSF55073">
    <property type="entry name" value="Nucleotide cyclase"/>
    <property type="match status" value="1"/>
</dbReference>
<comment type="subcellular location">
    <subcellularLocation>
        <location evidence="2">Membrane</location>
    </subcellularLocation>
</comment>
<comment type="cofactor">
    <cofactor evidence="1">
        <name>Mg(2+)</name>
        <dbReference type="ChEBI" id="CHEBI:18420"/>
    </cofactor>
</comment>
<dbReference type="Gene3D" id="3.30.450.20">
    <property type="entry name" value="PAS domain"/>
    <property type="match status" value="2"/>
</dbReference>
<dbReference type="Pfam" id="PF00990">
    <property type="entry name" value="GGDEF"/>
    <property type="match status" value="1"/>
</dbReference>
<dbReference type="InterPro" id="IPR035965">
    <property type="entry name" value="PAS-like_dom_sf"/>
</dbReference>
<evidence type="ECO:0000259" key="13">
    <source>
        <dbReference type="PROSITE" id="PS50112"/>
    </source>
</evidence>
<feature type="domain" description="EAL" evidence="15">
    <location>
        <begin position="921"/>
        <end position="1174"/>
    </location>
</feature>
<feature type="domain" description="HAMP" evidence="16">
    <location>
        <begin position="550"/>
        <end position="602"/>
    </location>
</feature>
<keyword evidence="10" id="KW-0902">Two-component regulatory system</keyword>
<dbReference type="InterPro" id="IPR029787">
    <property type="entry name" value="Nucleotide_cyclase"/>
</dbReference>
<dbReference type="PROSITE" id="PS50113">
    <property type="entry name" value="PAC"/>
    <property type="match status" value="1"/>
</dbReference>
<dbReference type="NCBIfam" id="TIGR00254">
    <property type="entry name" value="GGDEF"/>
    <property type="match status" value="1"/>
</dbReference>
<dbReference type="InterPro" id="IPR035919">
    <property type="entry name" value="EAL_sf"/>
</dbReference>
<dbReference type="InterPro" id="IPR043128">
    <property type="entry name" value="Rev_trsase/Diguanyl_cyclase"/>
</dbReference>
<proteinExistence type="predicted"/>
<gene>
    <name evidence="18" type="ORF">EHS89_19980</name>
</gene>
<keyword evidence="12" id="KW-0812">Transmembrane</keyword>
<dbReference type="GO" id="GO:0016020">
    <property type="term" value="C:membrane"/>
    <property type="evidence" value="ECO:0007669"/>
    <property type="project" value="UniProtKB-SubCell"/>
</dbReference>
<feature type="transmembrane region" description="Helical" evidence="12">
    <location>
        <begin position="530"/>
        <end position="549"/>
    </location>
</feature>
<keyword evidence="6" id="KW-0808">Transferase</keyword>
<dbReference type="InterPro" id="IPR001633">
    <property type="entry name" value="EAL_dom"/>
</dbReference>
<dbReference type="EMBL" id="RQXV01000016">
    <property type="protein sequence ID" value="RRC96836.1"/>
    <property type="molecule type" value="Genomic_DNA"/>
</dbReference>
<evidence type="ECO:0000313" key="18">
    <source>
        <dbReference type="EMBL" id="RRC96836.1"/>
    </source>
</evidence>
<evidence type="ECO:0000256" key="1">
    <source>
        <dbReference type="ARBA" id="ARBA00001946"/>
    </source>
</evidence>
<dbReference type="NCBIfam" id="TIGR00229">
    <property type="entry name" value="sensory_box"/>
    <property type="match status" value="1"/>
</dbReference>
<feature type="transmembrane region" description="Helical" evidence="12">
    <location>
        <begin position="12"/>
        <end position="33"/>
    </location>
</feature>
<dbReference type="SMART" id="SM00052">
    <property type="entry name" value="EAL"/>
    <property type="match status" value="1"/>
</dbReference>
<dbReference type="GO" id="GO:0005524">
    <property type="term" value="F:ATP binding"/>
    <property type="evidence" value="ECO:0007669"/>
    <property type="project" value="UniProtKB-KW"/>
</dbReference>
<dbReference type="InterPro" id="IPR029151">
    <property type="entry name" value="Sensor-like_sf"/>
</dbReference>
<evidence type="ECO:0000256" key="4">
    <source>
        <dbReference type="ARBA" id="ARBA00022553"/>
    </source>
</evidence>
<keyword evidence="8" id="KW-0418">Kinase</keyword>
<dbReference type="EC" id="3.1.4.52" evidence="3"/>
<dbReference type="OrthoDB" id="5437527at2"/>